<organism evidence="3 5">
    <name type="scientific">Stylosanthes scabra</name>
    <dbReference type="NCBI Taxonomy" id="79078"/>
    <lineage>
        <taxon>Eukaryota</taxon>
        <taxon>Viridiplantae</taxon>
        <taxon>Streptophyta</taxon>
        <taxon>Embryophyta</taxon>
        <taxon>Tracheophyta</taxon>
        <taxon>Spermatophyta</taxon>
        <taxon>Magnoliopsida</taxon>
        <taxon>eudicotyledons</taxon>
        <taxon>Gunneridae</taxon>
        <taxon>Pentapetalae</taxon>
        <taxon>rosids</taxon>
        <taxon>fabids</taxon>
        <taxon>Fabales</taxon>
        <taxon>Fabaceae</taxon>
        <taxon>Papilionoideae</taxon>
        <taxon>50 kb inversion clade</taxon>
        <taxon>dalbergioids sensu lato</taxon>
        <taxon>Dalbergieae</taxon>
        <taxon>Pterocarpus clade</taxon>
        <taxon>Stylosanthes</taxon>
    </lineage>
</organism>
<dbReference type="Proteomes" id="UP001341840">
    <property type="component" value="Unassembled WGS sequence"/>
</dbReference>
<dbReference type="EMBL" id="JASCZI010277493">
    <property type="protein sequence ID" value="MED6227026.1"/>
    <property type="molecule type" value="Genomic_DNA"/>
</dbReference>
<evidence type="ECO:0000313" key="5">
    <source>
        <dbReference type="Proteomes" id="UP001341840"/>
    </source>
</evidence>
<name>A0ABU6X2X2_9FABA</name>
<evidence type="ECO:0000313" key="3">
    <source>
        <dbReference type="EMBL" id="MED6190853.1"/>
    </source>
</evidence>
<reference evidence="3 5" key="1">
    <citation type="journal article" date="2023" name="Plants (Basel)">
        <title>Bridging the Gap: Combining Genomics and Transcriptomics Approaches to Understand Stylosanthes scabra, an Orphan Legume from the Brazilian Caatinga.</title>
        <authorList>
            <person name="Ferreira-Neto J.R.C."/>
            <person name="da Silva M.D."/>
            <person name="Binneck E."/>
            <person name="de Melo N.F."/>
            <person name="da Silva R.H."/>
            <person name="de Melo A.L.T.M."/>
            <person name="Pandolfi V."/>
            <person name="Bustamante F.O."/>
            <person name="Brasileiro-Vidal A.C."/>
            <person name="Benko-Iseppon A.M."/>
        </authorList>
    </citation>
    <scope>NUCLEOTIDE SEQUENCE [LARGE SCALE GENOMIC DNA]</scope>
    <source>
        <tissue evidence="3">Leaves</tissue>
    </source>
</reference>
<dbReference type="EMBL" id="JASCZI010187229">
    <property type="protein sequence ID" value="MED6190853.1"/>
    <property type="molecule type" value="Genomic_DNA"/>
</dbReference>
<comment type="caution">
    <text evidence="3">The sequence shown here is derived from an EMBL/GenBank/DDBJ whole genome shotgun (WGS) entry which is preliminary data.</text>
</comment>
<evidence type="ECO:0000313" key="4">
    <source>
        <dbReference type="EMBL" id="MED6227026.1"/>
    </source>
</evidence>
<evidence type="ECO:0000256" key="1">
    <source>
        <dbReference type="SAM" id="MobiDB-lite"/>
    </source>
</evidence>
<dbReference type="EMBL" id="JASCZI010004846">
    <property type="protein sequence ID" value="MED6117224.1"/>
    <property type="molecule type" value="Genomic_DNA"/>
</dbReference>
<proteinExistence type="predicted"/>
<keyword evidence="5" id="KW-1185">Reference proteome</keyword>
<reference evidence="3" key="2">
    <citation type="submission" date="2023-01" db="EMBL/GenBank/DDBJ databases">
        <authorList>
            <person name="Ferreira-Neto J.R.C."/>
            <person name="Da Silva M.D."/>
            <person name="Binneck E."/>
            <person name="De Melo N.F."/>
            <person name="Da Silva R.H."/>
            <person name="De Melo A.L.T.M."/>
            <person name="Pandolfi V."/>
            <person name="Bustamante F.O."/>
            <person name="Brasileiro-Vidal A.C."/>
            <person name="Benko-Iseppon A.M."/>
        </authorList>
    </citation>
    <scope>NUCLEOTIDE SEQUENCE</scope>
    <source>
        <tissue evidence="3">Leaves</tissue>
    </source>
</reference>
<feature type="non-terminal residue" evidence="3">
    <location>
        <position position="52"/>
    </location>
</feature>
<protein>
    <submittedName>
        <fullName evidence="3">Uncharacterized protein</fullName>
    </submittedName>
</protein>
<feature type="region of interest" description="Disordered" evidence="1">
    <location>
        <begin position="1"/>
        <end position="24"/>
    </location>
</feature>
<gene>
    <name evidence="2" type="ORF">PIB30_108029</name>
    <name evidence="4" type="ORF">PIB30_109469</name>
    <name evidence="3" type="ORF">PIB30_110041</name>
</gene>
<sequence>MVRTKKTAKRGREQEIAMEEPPQDNPMARYFTNLVDFNKYQLIFAPRKEITP</sequence>
<evidence type="ECO:0000313" key="2">
    <source>
        <dbReference type="EMBL" id="MED6117224.1"/>
    </source>
</evidence>
<accession>A0ABU6X2X2</accession>